<accession>A0ABU7B766</accession>
<dbReference type="Proteomes" id="UP001345963">
    <property type="component" value="Unassembled WGS sequence"/>
</dbReference>
<name>A0ABU7B766_9TELE</name>
<sequence length="75" mass="8211">EALDFVFRKPNPDRTVVLTADISPQPLNAASGRSGLTSDGVLIETNALINRQNPVEVRSSVSQQNFIRSLILLSY</sequence>
<keyword evidence="2" id="KW-1185">Reference proteome</keyword>
<comment type="caution">
    <text evidence="1">The sequence shown here is derived from an EMBL/GenBank/DDBJ whole genome shotgun (WGS) entry which is preliminary data.</text>
</comment>
<organism evidence="1 2">
    <name type="scientific">Ataeniobius toweri</name>
    <dbReference type="NCBI Taxonomy" id="208326"/>
    <lineage>
        <taxon>Eukaryota</taxon>
        <taxon>Metazoa</taxon>
        <taxon>Chordata</taxon>
        <taxon>Craniata</taxon>
        <taxon>Vertebrata</taxon>
        <taxon>Euteleostomi</taxon>
        <taxon>Actinopterygii</taxon>
        <taxon>Neopterygii</taxon>
        <taxon>Teleostei</taxon>
        <taxon>Neoteleostei</taxon>
        <taxon>Acanthomorphata</taxon>
        <taxon>Ovalentaria</taxon>
        <taxon>Atherinomorphae</taxon>
        <taxon>Cyprinodontiformes</taxon>
        <taxon>Goodeidae</taxon>
        <taxon>Ataeniobius</taxon>
    </lineage>
</organism>
<evidence type="ECO:0000313" key="1">
    <source>
        <dbReference type="EMBL" id="MED6246411.1"/>
    </source>
</evidence>
<evidence type="ECO:0000313" key="2">
    <source>
        <dbReference type="Proteomes" id="UP001345963"/>
    </source>
</evidence>
<feature type="non-terminal residue" evidence="1">
    <location>
        <position position="1"/>
    </location>
</feature>
<proteinExistence type="predicted"/>
<reference evidence="1 2" key="1">
    <citation type="submission" date="2021-07" db="EMBL/GenBank/DDBJ databases">
        <authorList>
            <person name="Palmer J.M."/>
        </authorList>
    </citation>
    <scope>NUCLEOTIDE SEQUENCE [LARGE SCALE GENOMIC DNA]</scope>
    <source>
        <strain evidence="1 2">AT_MEX2019</strain>
        <tissue evidence="1">Muscle</tissue>
    </source>
</reference>
<gene>
    <name evidence="1" type="ORF">ATANTOWER_017446</name>
</gene>
<dbReference type="EMBL" id="JAHUTI010042944">
    <property type="protein sequence ID" value="MED6246411.1"/>
    <property type="molecule type" value="Genomic_DNA"/>
</dbReference>
<protein>
    <submittedName>
        <fullName evidence="1">Uncharacterized protein</fullName>
    </submittedName>
</protein>